<protein>
    <recommendedName>
        <fullName evidence="10">Serine carboxypeptidase</fullName>
    </recommendedName>
</protein>
<evidence type="ECO:0000256" key="7">
    <source>
        <dbReference type="SAM" id="SignalP"/>
    </source>
</evidence>
<comment type="similarity">
    <text evidence="1">Belongs to the peptidase S10 family.</text>
</comment>
<dbReference type="GO" id="GO:0004185">
    <property type="term" value="F:serine-type carboxypeptidase activity"/>
    <property type="evidence" value="ECO:0007669"/>
    <property type="project" value="InterPro"/>
</dbReference>
<feature type="chain" id="PRO_5038605890" description="Serine carboxypeptidase" evidence="7">
    <location>
        <begin position="18"/>
        <end position="925"/>
    </location>
</feature>
<dbReference type="Proteomes" id="UP000821837">
    <property type="component" value="Chromosome 3"/>
</dbReference>
<keyword evidence="2" id="KW-0121">Carboxypeptidase</keyword>
<proteinExistence type="inferred from homology"/>
<keyword evidence="6" id="KW-0325">Glycoprotein</keyword>
<evidence type="ECO:0000256" key="5">
    <source>
        <dbReference type="ARBA" id="ARBA00022801"/>
    </source>
</evidence>
<dbReference type="PANTHER" id="PTHR11802">
    <property type="entry name" value="SERINE PROTEASE FAMILY S10 SERINE CARBOXYPEPTIDASE"/>
    <property type="match status" value="1"/>
</dbReference>
<dbReference type="VEuPathDB" id="VectorBase:RSAN_049974"/>
<evidence type="ECO:0000256" key="2">
    <source>
        <dbReference type="ARBA" id="ARBA00022645"/>
    </source>
</evidence>
<dbReference type="EMBL" id="JABSTV010001249">
    <property type="protein sequence ID" value="KAH7961946.1"/>
    <property type="molecule type" value="Genomic_DNA"/>
</dbReference>
<evidence type="ECO:0000256" key="3">
    <source>
        <dbReference type="ARBA" id="ARBA00022670"/>
    </source>
</evidence>
<dbReference type="GO" id="GO:0006508">
    <property type="term" value="P:proteolysis"/>
    <property type="evidence" value="ECO:0007669"/>
    <property type="project" value="UniProtKB-KW"/>
</dbReference>
<comment type="caution">
    <text evidence="8">The sequence shown here is derived from an EMBL/GenBank/DDBJ whole genome shotgun (WGS) entry which is preliminary data.</text>
</comment>
<keyword evidence="5" id="KW-0378">Hydrolase</keyword>
<dbReference type="PRINTS" id="PR00724">
    <property type="entry name" value="CRBOXYPTASEC"/>
</dbReference>
<evidence type="ECO:0000256" key="1">
    <source>
        <dbReference type="ARBA" id="ARBA00009431"/>
    </source>
</evidence>
<name>A0A9D4Q2H7_RHISA</name>
<evidence type="ECO:0000313" key="8">
    <source>
        <dbReference type="EMBL" id="KAH7961946.1"/>
    </source>
</evidence>
<feature type="signal peptide" evidence="7">
    <location>
        <begin position="1"/>
        <end position="17"/>
    </location>
</feature>
<dbReference type="PANTHER" id="PTHR11802:SF472">
    <property type="entry name" value="SERINE CARBOXYPEPTIDASE CPVL-RELATED"/>
    <property type="match status" value="1"/>
</dbReference>
<dbReference type="InterPro" id="IPR029058">
    <property type="entry name" value="AB_hydrolase_fold"/>
</dbReference>
<evidence type="ECO:0000256" key="4">
    <source>
        <dbReference type="ARBA" id="ARBA00022729"/>
    </source>
</evidence>
<accession>A0A9D4Q2H7</accession>
<sequence>MKFALLALCALCNGAHAWFGASMRRLYNGPDSVRRATSQLDDVGEPLFLTPLIEAGLLNEARYLSRVGSLGDVQDFPGHSGFLTVNKSCNSNLFFWFFPAKENPEKAPVVLWLQGGPGGSSLFGLFVEHGPYLVAKGGVPQLRDTTWAQRYSMLYIDNPVGAGFSFTQDDRGYARNEEDVGRDLHEALQQFFTLFDEYAANDFYATGESYAGKYVPAIAHAIDTAVAPRVKINLRGVAIGDGMVDPETMLDYADFLYQVGLADRRQADHIRSETTRAVIYIKEGRYMDAFLVLDKFINIDTLFQPSYFKNITGSDSHYNFLLSKNPEFFDYYQSFVDSPAVRKAIHVGNVTFSNGDATEKHLREDVMQSVKPWLASLMDKPQFKVLIYNGQLDIIIAYPLTDNFVSTIPWSGKEAFEKAERKIWKRTDGNGVAGYVRKVANFTQVLVRNAGHILPYDQPEVALDLITRFIDDKPFDAPDSVRRAETQLGDVGEPLFLTPLIEAGQLERARNLSRVGSLGAVPDFPGYSGFLTVNKQYGSNLFFWFFPAKENPEKAPVVLWLQGGPGGSSLFGLFVEHGPYLVAKGGVPELRDTTWAQRYSMLYIDNPVGAGFSFTQDDNGYARNEEDVGRDLHEALQQFFTLFDEYAANDFYASGESYAGKYVPAIAHAIDTAVSPRVKINLRGIAIGDGMIDPETMFDYADFLYQIGLVDRRQSDYIRAETARAVDYIKRGRYLDAFLIFDKLINGDTVSQPSYFKNVTGLDFYYNFLLSREPEGFGNYHAFVDSPAVRQAIHVGNLTFNNGDATENHLKEDIMQSVKPWLASLMDKPQYKVLIYNGQLDIIIAYPLTDNFVSSIPWSGKEAFDKAERKIWKRPDGNGVAGYVREVGNFTQLMVRNAGHILPYDQPDVALDLITRFIDGKPFDA</sequence>
<evidence type="ECO:0000313" key="9">
    <source>
        <dbReference type="Proteomes" id="UP000821837"/>
    </source>
</evidence>
<gene>
    <name evidence="8" type="ORF">HPB52_013729</name>
</gene>
<dbReference type="VEuPathDB" id="VectorBase:RSAN_033190"/>
<dbReference type="AlphaFoldDB" id="A0A9D4Q2H7"/>
<keyword evidence="4 7" id="KW-0732">Signal</keyword>
<dbReference type="InterPro" id="IPR001563">
    <property type="entry name" value="Peptidase_S10"/>
</dbReference>
<evidence type="ECO:0000256" key="6">
    <source>
        <dbReference type="ARBA" id="ARBA00023180"/>
    </source>
</evidence>
<reference evidence="8" key="2">
    <citation type="submission" date="2021-09" db="EMBL/GenBank/DDBJ databases">
        <authorList>
            <person name="Jia N."/>
            <person name="Wang J."/>
            <person name="Shi W."/>
            <person name="Du L."/>
            <person name="Sun Y."/>
            <person name="Zhan W."/>
            <person name="Jiang J."/>
            <person name="Wang Q."/>
            <person name="Zhang B."/>
            <person name="Ji P."/>
            <person name="Sakyi L.B."/>
            <person name="Cui X."/>
            <person name="Yuan T."/>
            <person name="Jiang B."/>
            <person name="Yang W."/>
            <person name="Lam T.T.-Y."/>
            <person name="Chang Q."/>
            <person name="Ding S."/>
            <person name="Wang X."/>
            <person name="Zhu J."/>
            <person name="Ruan X."/>
            <person name="Zhao L."/>
            <person name="Wei J."/>
            <person name="Que T."/>
            <person name="Du C."/>
            <person name="Cheng J."/>
            <person name="Dai P."/>
            <person name="Han X."/>
            <person name="Huang E."/>
            <person name="Gao Y."/>
            <person name="Liu J."/>
            <person name="Shao H."/>
            <person name="Ye R."/>
            <person name="Li L."/>
            <person name="Wei W."/>
            <person name="Wang X."/>
            <person name="Wang C."/>
            <person name="Huo Q."/>
            <person name="Li W."/>
            <person name="Guo W."/>
            <person name="Chen H."/>
            <person name="Chen S."/>
            <person name="Zhou L."/>
            <person name="Zhou L."/>
            <person name="Ni X."/>
            <person name="Tian J."/>
            <person name="Zhou Y."/>
            <person name="Sheng Y."/>
            <person name="Liu T."/>
            <person name="Pan Y."/>
            <person name="Xia L."/>
            <person name="Li J."/>
            <person name="Zhao F."/>
            <person name="Cao W."/>
        </authorList>
    </citation>
    <scope>NUCLEOTIDE SEQUENCE</scope>
    <source>
        <strain evidence="8">Rsan-2018</strain>
        <tissue evidence="8">Larvae</tissue>
    </source>
</reference>
<dbReference type="FunFam" id="3.40.50.1820:FF:000096">
    <property type="entry name" value="Carboxypeptidase vitellogenic-like"/>
    <property type="match status" value="2"/>
</dbReference>
<reference evidence="8" key="1">
    <citation type="journal article" date="2020" name="Cell">
        <title>Large-Scale Comparative Analyses of Tick Genomes Elucidate Their Genetic Diversity and Vector Capacities.</title>
        <authorList>
            <consortium name="Tick Genome and Microbiome Consortium (TIGMIC)"/>
            <person name="Jia N."/>
            <person name="Wang J."/>
            <person name="Shi W."/>
            <person name="Du L."/>
            <person name="Sun Y."/>
            <person name="Zhan W."/>
            <person name="Jiang J.F."/>
            <person name="Wang Q."/>
            <person name="Zhang B."/>
            <person name="Ji P."/>
            <person name="Bell-Sakyi L."/>
            <person name="Cui X.M."/>
            <person name="Yuan T.T."/>
            <person name="Jiang B.G."/>
            <person name="Yang W.F."/>
            <person name="Lam T.T."/>
            <person name="Chang Q.C."/>
            <person name="Ding S.J."/>
            <person name="Wang X.J."/>
            <person name="Zhu J.G."/>
            <person name="Ruan X.D."/>
            <person name="Zhao L."/>
            <person name="Wei J.T."/>
            <person name="Ye R.Z."/>
            <person name="Que T.C."/>
            <person name="Du C.H."/>
            <person name="Zhou Y.H."/>
            <person name="Cheng J.X."/>
            <person name="Dai P.F."/>
            <person name="Guo W.B."/>
            <person name="Han X.H."/>
            <person name="Huang E.J."/>
            <person name="Li L.F."/>
            <person name="Wei W."/>
            <person name="Gao Y.C."/>
            <person name="Liu J.Z."/>
            <person name="Shao H.Z."/>
            <person name="Wang X."/>
            <person name="Wang C.C."/>
            <person name="Yang T.C."/>
            <person name="Huo Q.B."/>
            <person name="Li W."/>
            <person name="Chen H.Y."/>
            <person name="Chen S.E."/>
            <person name="Zhou L.G."/>
            <person name="Ni X.B."/>
            <person name="Tian J.H."/>
            <person name="Sheng Y."/>
            <person name="Liu T."/>
            <person name="Pan Y.S."/>
            <person name="Xia L.Y."/>
            <person name="Li J."/>
            <person name="Zhao F."/>
            <person name="Cao W.C."/>
        </authorList>
    </citation>
    <scope>NUCLEOTIDE SEQUENCE</scope>
    <source>
        <strain evidence="8">Rsan-2018</strain>
    </source>
</reference>
<keyword evidence="3" id="KW-0645">Protease</keyword>
<evidence type="ECO:0008006" key="10">
    <source>
        <dbReference type="Google" id="ProtNLM"/>
    </source>
</evidence>
<dbReference type="Pfam" id="PF00450">
    <property type="entry name" value="Peptidase_S10"/>
    <property type="match status" value="2"/>
</dbReference>
<dbReference type="Gene3D" id="3.40.50.1820">
    <property type="entry name" value="alpha/beta hydrolase"/>
    <property type="match status" value="2"/>
</dbReference>
<keyword evidence="9" id="KW-1185">Reference proteome</keyword>
<organism evidence="8 9">
    <name type="scientific">Rhipicephalus sanguineus</name>
    <name type="common">Brown dog tick</name>
    <name type="synonym">Ixodes sanguineus</name>
    <dbReference type="NCBI Taxonomy" id="34632"/>
    <lineage>
        <taxon>Eukaryota</taxon>
        <taxon>Metazoa</taxon>
        <taxon>Ecdysozoa</taxon>
        <taxon>Arthropoda</taxon>
        <taxon>Chelicerata</taxon>
        <taxon>Arachnida</taxon>
        <taxon>Acari</taxon>
        <taxon>Parasitiformes</taxon>
        <taxon>Ixodida</taxon>
        <taxon>Ixodoidea</taxon>
        <taxon>Ixodidae</taxon>
        <taxon>Rhipicephalinae</taxon>
        <taxon>Rhipicephalus</taxon>
        <taxon>Rhipicephalus</taxon>
    </lineage>
</organism>
<dbReference type="SUPFAM" id="SSF53474">
    <property type="entry name" value="alpha/beta-Hydrolases"/>
    <property type="match status" value="2"/>
</dbReference>